<accession>A0A0W8IDP0</accession>
<name>A0A0W8IDP0_9MICC</name>
<comment type="caution">
    <text evidence="1">The sequence shown here is derived from an EMBL/GenBank/DDBJ whole genome shotgun (WGS) entry which is preliminary data.</text>
</comment>
<dbReference type="RefSeq" id="WP_058889299.1">
    <property type="nucleotide sequence ID" value="NZ_LQBM01000004.1"/>
</dbReference>
<dbReference type="AlphaFoldDB" id="A0A0W8IDP0"/>
<proteinExistence type="predicted"/>
<reference evidence="2" key="1">
    <citation type="submission" date="2015-12" db="EMBL/GenBank/DDBJ databases">
        <authorList>
            <person name="Nair G.R."/>
            <person name="Kaur G."/>
            <person name="Mayilraj S."/>
        </authorList>
    </citation>
    <scope>NUCLEOTIDE SEQUENCE [LARGE SCALE GENOMIC DNA]</scope>
    <source>
        <strain evidence="2">CD08_7</strain>
    </source>
</reference>
<organism evidence="1 2">
    <name type="scientific">Nesterenkonia jeotgali</name>
    <dbReference type="NCBI Taxonomy" id="317018"/>
    <lineage>
        <taxon>Bacteria</taxon>
        <taxon>Bacillati</taxon>
        <taxon>Actinomycetota</taxon>
        <taxon>Actinomycetes</taxon>
        <taxon>Micrococcales</taxon>
        <taxon>Micrococcaceae</taxon>
        <taxon>Nesterenkonia</taxon>
    </lineage>
</organism>
<evidence type="ECO:0000313" key="1">
    <source>
        <dbReference type="EMBL" id="KUG58067.1"/>
    </source>
</evidence>
<dbReference type="EMBL" id="LQBM01000004">
    <property type="protein sequence ID" value="KUG58067.1"/>
    <property type="molecule type" value="Genomic_DNA"/>
</dbReference>
<evidence type="ECO:0000313" key="2">
    <source>
        <dbReference type="Proteomes" id="UP000054023"/>
    </source>
</evidence>
<dbReference type="Proteomes" id="UP000054023">
    <property type="component" value="Unassembled WGS sequence"/>
</dbReference>
<sequence length="116" mass="13837">MSTVIRPEADRAPRRGAVTLTESIDIECDEQFLPHRVIWKERRHLVVEAPVRWYQRRSWWVEEPRAERGRPGLVAHEMWRLQVQLEATSRTEVPEVQTIDVSRHLASGRWRLVRVH</sequence>
<gene>
    <name evidence="1" type="ORF">AVL63_06185</name>
</gene>
<dbReference type="STRING" id="317018.AVL63_06185"/>
<protein>
    <submittedName>
        <fullName evidence="1">Uncharacterized protein</fullName>
    </submittedName>
</protein>
<keyword evidence="2" id="KW-1185">Reference proteome</keyword>